<dbReference type="Proteomes" id="UP000297026">
    <property type="component" value="Unassembled WGS sequence"/>
</dbReference>
<dbReference type="SUPFAM" id="SSF52540">
    <property type="entry name" value="P-loop containing nucleoside triphosphate hydrolases"/>
    <property type="match status" value="1"/>
</dbReference>
<keyword evidence="3" id="KW-0479">Metal-binding</keyword>
<dbReference type="InterPro" id="IPR032284">
    <property type="entry name" value="RecQ_Zn-bd"/>
</dbReference>
<evidence type="ECO:0000256" key="7">
    <source>
        <dbReference type="ARBA" id="ARBA00022840"/>
    </source>
</evidence>
<dbReference type="Pfam" id="PF00271">
    <property type="entry name" value="Helicase_C"/>
    <property type="match status" value="1"/>
</dbReference>
<dbReference type="InterPro" id="IPR011545">
    <property type="entry name" value="DEAD/DEAH_box_helicase_dom"/>
</dbReference>
<evidence type="ECO:0000256" key="1">
    <source>
        <dbReference type="ARBA" id="ARBA00004123"/>
    </source>
</evidence>
<evidence type="ECO:0000259" key="16">
    <source>
        <dbReference type="PROSITE" id="PS51194"/>
    </source>
</evidence>
<keyword evidence="4 13" id="KW-0547">Nucleotide-binding</keyword>
<dbReference type="OrthoDB" id="10261556at2759"/>
<evidence type="ECO:0000256" key="6">
    <source>
        <dbReference type="ARBA" id="ARBA00022806"/>
    </source>
</evidence>
<dbReference type="GO" id="GO:0005737">
    <property type="term" value="C:cytoplasm"/>
    <property type="evidence" value="ECO:0007669"/>
    <property type="project" value="TreeGrafter"/>
</dbReference>
<dbReference type="PROSITE" id="PS00690">
    <property type="entry name" value="DEAH_ATP_HELICASE"/>
    <property type="match status" value="1"/>
</dbReference>
<gene>
    <name evidence="17" type="primary">RECQ5</name>
    <name evidence="17" type="ORF">DALL_DALL000233</name>
</gene>
<feature type="compositionally biased region" description="Basic and acidic residues" evidence="14">
    <location>
        <begin position="777"/>
        <end position="801"/>
    </location>
</feature>
<dbReference type="NCBIfam" id="TIGR00614">
    <property type="entry name" value="recQ_fam"/>
    <property type="match status" value="1"/>
</dbReference>
<comment type="catalytic activity">
    <reaction evidence="11 13">
        <text>Couples ATP hydrolysis with the unwinding of duplex DNA by translocating in the 3'-5' direction.</text>
        <dbReference type="EC" id="5.6.2.4"/>
    </reaction>
</comment>
<keyword evidence="8" id="KW-0238">DNA-binding</keyword>
<dbReference type="GO" id="GO:0046872">
    <property type="term" value="F:metal ion binding"/>
    <property type="evidence" value="ECO:0007669"/>
    <property type="project" value="UniProtKB-KW"/>
</dbReference>
<evidence type="ECO:0000256" key="5">
    <source>
        <dbReference type="ARBA" id="ARBA00022801"/>
    </source>
</evidence>
<evidence type="ECO:0000256" key="12">
    <source>
        <dbReference type="ARBA" id="ARBA00049360"/>
    </source>
</evidence>
<dbReference type="PROSITE" id="PS51194">
    <property type="entry name" value="HELICASE_CTER"/>
    <property type="match status" value="1"/>
</dbReference>
<evidence type="ECO:0000313" key="17">
    <source>
        <dbReference type="EMBL" id="THK33047.1"/>
    </source>
</evidence>
<dbReference type="SMART" id="SM00490">
    <property type="entry name" value="HELICc"/>
    <property type="match status" value="1"/>
</dbReference>
<dbReference type="KEGG" id="dam:107038598"/>
<evidence type="ECO:0000256" key="10">
    <source>
        <dbReference type="ARBA" id="ARBA00023242"/>
    </source>
</evidence>
<dbReference type="PANTHER" id="PTHR13710">
    <property type="entry name" value="DNA HELICASE RECQ FAMILY MEMBER"/>
    <property type="match status" value="1"/>
</dbReference>
<keyword evidence="18" id="KW-1185">Reference proteome</keyword>
<proteinExistence type="inferred from homology"/>
<dbReference type="FunFam" id="3.40.50.300:FF:000444">
    <property type="entry name" value="ATP-dependent DNA helicase"/>
    <property type="match status" value="1"/>
</dbReference>
<dbReference type="PANTHER" id="PTHR13710:SF152">
    <property type="entry name" value="ATP-DEPENDENT DNA HELICASE Q5"/>
    <property type="match status" value="1"/>
</dbReference>
<dbReference type="InterPro" id="IPR004589">
    <property type="entry name" value="DNA_helicase_ATP-dep_RecQ"/>
</dbReference>
<evidence type="ECO:0000256" key="4">
    <source>
        <dbReference type="ARBA" id="ARBA00022741"/>
    </source>
</evidence>
<comment type="subcellular location">
    <subcellularLocation>
        <location evidence="1 13">Nucleus</location>
    </subcellularLocation>
</comment>
<feature type="domain" description="Helicase ATP-binding" evidence="15">
    <location>
        <begin position="25"/>
        <end position="200"/>
    </location>
</feature>
<keyword evidence="6 13" id="KW-0347">Helicase</keyword>
<dbReference type="EC" id="5.6.2.4" evidence="13"/>
<evidence type="ECO:0000256" key="9">
    <source>
        <dbReference type="ARBA" id="ARBA00023235"/>
    </source>
</evidence>
<dbReference type="Gene3D" id="6.10.250.2460">
    <property type="match status" value="1"/>
</dbReference>
<dbReference type="SMART" id="SM00487">
    <property type="entry name" value="DEXDc"/>
    <property type="match status" value="1"/>
</dbReference>
<dbReference type="InterPro" id="IPR002464">
    <property type="entry name" value="DNA/RNA_helicase_DEAH_CS"/>
</dbReference>
<dbReference type="GO" id="GO:0005634">
    <property type="term" value="C:nucleus"/>
    <property type="evidence" value="ECO:0007669"/>
    <property type="project" value="UniProtKB-SubCell"/>
</dbReference>
<dbReference type="Pfam" id="PF00270">
    <property type="entry name" value="DEAD"/>
    <property type="match status" value="1"/>
</dbReference>
<evidence type="ECO:0000256" key="8">
    <source>
        <dbReference type="ARBA" id="ARBA00023125"/>
    </source>
</evidence>
<organism evidence="17 18">
    <name type="scientific">Diachasma alloeum</name>
    <dbReference type="NCBI Taxonomy" id="454923"/>
    <lineage>
        <taxon>Eukaryota</taxon>
        <taxon>Metazoa</taxon>
        <taxon>Ecdysozoa</taxon>
        <taxon>Arthropoda</taxon>
        <taxon>Hexapoda</taxon>
        <taxon>Insecta</taxon>
        <taxon>Pterygota</taxon>
        <taxon>Neoptera</taxon>
        <taxon>Endopterygota</taxon>
        <taxon>Hymenoptera</taxon>
        <taxon>Apocrita</taxon>
        <taxon>Ichneumonoidea</taxon>
        <taxon>Braconidae</taxon>
        <taxon>Opiinae</taxon>
        <taxon>Diachasma</taxon>
    </lineage>
</organism>
<dbReference type="InterPro" id="IPR027417">
    <property type="entry name" value="P-loop_NTPase"/>
</dbReference>
<comment type="similarity">
    <text evidence="2 13">Belongs to the helicase family. RecQ subfamily.</text>
</comment>
<evidence type="ECO:0000256" key="2">
    <source>
        <dbReference type="ARBA" id="ARBA00005446"/>
    </source>
</evidence>
<dbReference type="GO" id="GO:0005524">
    <property type="term" value="F:ATP binding"/>
    <property type="evidence" value="ECO:0007669"/>
    <property type="project" value="UniProtKB-KW"/>
</dbReference>
<evidence type="ECO:0000256" key="11">
    <source>
        <dbReference type="ARBA" id="ARBA00034617"/>
    </source>
</evidence>
<dbReference type="InterPro" id="IPR001650">
    <property type="entry name" value="Helicase_C-like"/>
</dbReference>
<feature type="region of interest" description="Disordered" evidence="14">
    <location>
        <begin position="749"/>
        <end position="889"/>
    </location>
</feature>
<evidence type="ECO:0000256" key="14">
    <source>
        <dbReference type="SAM" id="MobiDB-lite"/>
    </source>
</evidence>
<name>A0A4E0RSX2_9HYME</name>
<keyword evidence="10 13" id="KW-0539">Nucleus</keyword>
<dbReference type="InterPro" id="IPR014001">
    <property type="entry name" value="Helicase_ATP-bd"/>
</dbReference>
<accession>A0A4E0RSX2</accession>
<evidence type="ECO:0000256" key="3">
    <source>
        <dbReference type="ARBA" id="ARBA00022723"/>
    </source>
</evidence>
<dbReference type="PROSITE" id="PS51192">
    <property type="entry name" value="HELICASE_ATP_BIND_1"/>
    <property type="match status" value="1"/>
</dbReference>
<dbReference type="AlphaFoldDB" id="A0A4E0RSX2"/>
<dbReference type="GO" id="GO:0043138">
    <property type="term" value="F:3'-5' DNA helicase activity"/>
    <property type="evidence" value="ECO:0007669"/>
    <property type="project" value="UniProtKB-EC"/>
</dbReference>
<dbReference type="EMBL" id="ML158627">
    <property type="protein sequence ID" value="THK33047.1"/>
    <property type="molecule type" value="Genomic_DNA"/>
</dbReference>
<dbReference type="GO" id="GO:0003677">
    <property type="term" value="F:DNA binding"/>
    <property type="evidence" value="ECO:0007669"/>
    <property type="project" value="UniProtKB-KW"/>
</dbReference>
<feature type="compositionally biased region" description="Polar residues" evidence="14">
    <location>
        <begin position="820"/>
        <end position="847"/>
    </location>
</feature>
<protein>
    <recommendedName>
        <fullName evidence="13">ATP-dependent DNA helicase</fullName>
        <ecNumber evidence="13">5.6.2.4</ecNumber>
    </recommendedName>
</protein>
<dbReference type="GO" id="GO:0016887">
    <property type="term" value="F:ATP hydrolysis activity"/>
    <property type="evidence" value="ECO:0007669"/>
    <property type="project" value="RHEA"/>
</dbReference>
<evidence type="ECO:0000313" key="18">
    <source>
        <dbReference type="Proteomes" id="UP000297026"/>
    </source>
</evidence>
<dbReference type="Gene3D" id="3.40.50.300">
    <property type="entry name" value="P-loop containing nucleotide triphosphate hydrolases"/>
    <property type="match status" value="2"/>
</dbReference>
<feature type="domain" description="Helicase C-terminal" evidence="16">
    <location>
        <begin position="223"/>
        <end position="378"/>
    </location>
</feature>
<dbReference type="GO" id="GO:0000724">
    <property type="term" value="P:double-strand break repair via homologous recombination"/>
    <property type="evidence" value="ECO:0007669"/>
    <property type="project" value="TreeGrafter"/>
</dbReference>
<reference evidence="17" key="1">
    <citation type="submission" date="2019-02" db="EMBL/GenBank/DDBJ databases">
        <title>Genome of the parasitoid wasp Diachasma alloeum, an emerging model for ecological speciation and transitions to asexual reproduction.</title>
        <authorList>
            <person name="Robertson H.M."/>
            <person name="Walden K.K."/>
            <person name="Tvedte E.S."/>
            <person name="Hood G.R."/>
            <person name="Feder J.L."/>
            <person name="Forbes A.A."/>
            <person name="Logsdon J.M."/>
            <person name="Mcelroy K.E."/>
        </authorList>
    </citation>
    <scope>NUCLEOTIDE SEQUENCE [LARGE SCALE GENOMIC DNA]</scope>
    <source>
        <strain evidence="17">Michigan</strain>
    </source>
</reference>
<dbReference type="CDD" id="cd17920">
    <property type="entry name" value="DEXHc_RecQ"/>
    <property type="match status" value="1"/>
</dbReference>
<dbReference type="GeneID" id="107038598"/>
<keyword evidence="5 13" id="KW-0378">Hydrolase</keyword>
<dbReference type="Pfam" id="PF16124">
    <property type="entry name" value="RecQ_Zn_bind"/>
    <property type="match status" value="1"/>
</dbReference>
<sequence length="963" mass="108312">MLRQALKKTFGYDDFKSDIQARAVAAIHNGKQDVYVCMPTAGGKSLCFQLPAALKENSVALVISPLLALVKNQVDFLNDKGIKARALNSKTLAKEKNAILRDLGFTKPSTKLLYVTPEMCTQQYFQDILRKMHKTKSISYVVVDEAHCLSQWGHDFRPSYRKLGSLREILPGVPVVALTATAAKEVVEDIFKTLKMNPITFSSPVFRENLYYDVWFIDILPDPLDHLKKFIIQSLGPNEKKKNCGIIYCRKKEATEYLATKLTEAGIATLAYHGSLNSKCRSEAQDRWTSGDVPVIAATCSFGMGVDKGSVRFVAHWTVPPSVAAYYQESGRAGRDGKPASCRIYFSSEEYRAIDFLTKTVEPGQPVEIVKQKNKNFEKMVSYCLEPKCRHSIFSKYFGDSPPVCKDRCDACKDEQTIKDRISRFETSQSLKSQKHRSVLDGIVMPKYDYQPEEEEGRGMSREQLIAMEKKEAKDLIDKQFALRRRNSCSEDQIREQNLLAAKDAKVHSAESTDRKVKGLTVQIREHCLGQLAEALLTNYKLFRDFLSQTVPESHVQDIARELEYMTLCRTKLANKYKLDISQVLSNVKRATSNNLMYDYFRELQESGGQRDDGVDGLQTDESSLKVDDVARQQVHSGFKTASELLSSTSDTETIHRRISHFGMSETSQNVNDISSHKKNVNCGFKTASELLSIASDTGATHKRRISHSGVNESSQNVNDISSHKRNVNCGFNTASGFKKASELIPKLDNATKNSNKSSENERKMSSGFTKAAELISKPEETRKTETKAPKVTERNSKSPAEKGNNSILKYLVKDKSTHESNPLRSTGTTSEQSLSVDHNTYSTDMSNKMEKRAFGKTSHSPNDNQSRKKFKPNSTSDDNVKGKNRISAADEVDGKRKLEKAVKFGTAGVLKSYLMKYYPSKPMPDKESFTRICKSIHQLIMDKRIVDEGEIKKFAKSYLQNM</sequence>
<dbReference type="GO" id="GO:0009378">
    <property type="term" value="F:four-way junction helicase activity"/>
    <property type="evidence" value="ECO:0007669"/>
    <property type="project" value="TreeGrafter"/>
</dbReference>
<dbReference type="GO" id="GO:0005694">
    <property type="term" value="C:chromosome"/>
    <property type="evidence" value="ECO:0007669"/>
    <property type="project" value="TreeGrafter"/>
</dbReference>
<keyword evidence="9" id="KW-0413">Isomerase</keyword>
<evidence type="ECO:0000259" key="15">
    <source>
        <dbReference type="PROSITE" id="PS51192"/>
    </source>
</evidence>
<comment type="catalytic activity">
    <reaction evidence="12 13">
        <text>ATP + H2O = ADP + phosphate + H(+)</text>
        <dbReference type="Rhea" id="RHEA:13065"/>
        <dbReference type="ChEBI" id="CHEBI:15377"/>
        <dbReference type="ChEBI" id="CHEBI:15378"/>
        <dbReference type="ChEBI" id="CHEBI:30616"/>
        <dbReference type="ChEBI" id="CHEBI:43474"/>
        <dbReference type="ChEBI" id="CHEBI:456216"/>
    </reaction>
</comment>
<keyword evidence="7 13" id="KW-0067">ATP-binding</keyword>
<dbReference type="CTD" id="39594"/>
<evidence type="ECO:0000256" key="13">
    <source>
        <dbReference type="RuleBase" id="RU364117"/>
    </source>
</evidence>